<dbReference type="GO" id="GO:0005886">
    <property type="term" value="C:plasma membrane"/>
    <property type="evidence" value="ECO:0007669"/>
    <property type="project" value="UniProtKB-SubCell"/>
</dbReference>
<feature type="transmembrane region" description="Helical" evidence="7">
    <location>
        <begin position="264"/>
        <end position="283"/>
    </location>
</feature>
<evidence type="ECO:0000256" key="3">
    <source>
        <dbReference type="ARBA" id="ARBA00022475"/>
    </source>
</evidence>
<keyword evidence="6 7" id="KW-0472">Membrane</keyword>
<gene>
    <name evidence="9" type="ORF">CHH67_02290</name>
</gene>
<feature type="domain" description="ABC transmembrane type-1" evidence="8">
    <location>
        <begin position="77"/>
        <end position="287"/>
    </location>
</feature>
<dbReference type="CDD" id="cd06261">
    <property type="entry name" value="TM_PBP2"/>
    <property type="match status" value="1"/>
</dbReference>
<evidence type="ECO:0000256" key="6">
    <source>
        <dbReference type="ARBA" id="ARBA00023136"/>
    </source>
</evidence>
<sequence>MLLNIKRTPGEKLADAILLVLAILITIVILYPLLFVLFASFSDPRQLWDKPLLLYPAGFNLDSYAKLFENSEIWRGYGNTLLYALTGTAINIGMTVLGAYPLSRKRFYGKRLFTMLFAFTMFFGGGLIPLYLVNKQLGLLNTMWALVLPGAISAYNMIIMRTYFQTRIPDELEESAYVDGCNDFQMLYRIVLPLSMPIIAVMILFYGVGHWNSYFDAMIYLTDREKFPLQLILREILVQNDFKEMAGISVGAEYADQMMVKEGLKYAIVVISALPLLLLYPMLSRFFEKGIMVGAIKG</sequence>
<dbReference type="InterPro" id="IPR000515">
    <property type="entry name" value="MetI-like"/>
</dbReference>
<evidence type="ECO:0000313" key="9">
    <source>
        <dbReference type="EMBL" id="PAD79824.1"/>
    </source>
</evidence>
<evidence type="ECO:0000256" key="4">
    <source>
        <dbReference type="ARBA" id="ARBA00022692"/>
    </source>
</evidence>
<keyword evidence="2 7" id="KW-0813">Transport</keyword>
<name>A0A268F3B8_9BACL</name>
<feature type="transmembrane region" description="Helical" evidence="7">
    <location>
        <begin position="16"/>
        <end position="41"/>
    </location>
</feature>
<comment type="similarity">
    <text evidence="7">Belongs to the binding-protein-dependent transport system permease family.</text>
</comment>
<evidence type="ECO:0000313" key="10">
    <source>
        <dbReference type="Proteomes" id="UP000215596"/>
    </source>
</evidence>
<dbReference type="Proteomes" id="UP000215596">
    <property type="component" value="Unassembled WGS sequence"/>
</dbReference>
<comment type="subcellular location">
    <subcellularLocation>
        <location evidence="1 7">Cell membrane</location>
        <topology evidence="1 7">Multi-pass membrane protein</topology>
    </subcellularLocation>
</comment>
<feature type="transmembrane region" description="Helical" evidence="7">
    <location>
        <begin position="138"/>
        <end position="158"/>
    </location>
</feature>
<keyword evidence="3" id="KW-1003">Cell membrane</keyword>
<dbReference type="InterPro" id="IPR035906">
    <property type="entry name" value="MetI-like_sf"/>
</dbReference>
<proteinExistence type="inferred from homology"/>
<evidence type="ECO:0000256" key="1">
    <source>
        <dbReference type="ARBA" id="ARBA00004651"/>
    </source>
</evidence>
<dbReference type="PROSITE" id="PS50928">
    <property type="entry name" value="ABC_TM1"/>
    <property type="match status" value="1"/>
</dbReference>
<protein>
    <submittedName>
        <fullName evidence="9">Sugar ABC transporter permease</fullName>
    </submittedName>
</protein>
<evidence type="ECO:0000259" key="8">
    <source>
        <dbReference type="PROSITE" id="PS50928"/>
    </source>
</evidence>
<dbReference type="RefSeq" id="WP_095263358.1">
    <property type="nucleotide sequence ID" value="NZ_NPBY01000009.1"/>
</dbReference>
<keyword evidence="5 7" id="KW-1133">Transmembrane helix</keyword>
<reference evidence="9 10" key="1">
    <citation type="submission" date="2017-07" db="EMBL/GenBank/DDBJ databases">
        <title>Isolation and whole genome analysis of endospore-forming bacteria from heroin.</title>
        <authorList>
            <person name="Kalinowski J."/>
            <person name="Ahrens B."/>
            <person name="Al-Dilaimi A."/>
            <person name="Winkler A."/>
            <person name="Wibberg D."/>
            <person name="Schleenbecker U."/>
            <person name="Ruckert C."/>
            <person name="Wolfel R."/>
            <person name="Grass G."/>
        </authorList>
    </citation>
    <scope>NUCLEOTIDE SEQUENCE [LARGE SCALE GENOMIC DNA]</scope>
    <source>
        <strain evidence="9 10">7537-G1</strain>
    </source>
</reference>
<keyword evidence="4 7" id="KW-0812">Transmembrane</keyword>
<dbReference type="OrthoDB" id="9810086at2"/>
<feature type="transmembrane region" description="Helical" evidence="7">
    <location>
        <begin position="190"/>
        <end position="208"/>
    </location>
</feature>
<evidence type="ECO:0000256" key="2">
    <source>
        <dbReference type="ARBA" id="ARBA00022448"/>
    </source>
</evidence>
<dbReference type="EMBL" id="NPBY01000009">
    <property type="protein sequence ID" value="PAD79824.1"/>
    <property type="molecule type" value="Genomic_DNA"/>
</dbReference>
<dbReference type="SUPFAM" id="SSF161098">
    <property type="entry name" value="MetI-like"/>
    <property type="match status" value="1"/>
</dbReference>
<dbReference type="GO" id="GO:0055085">
    <property type="term" value="P:transmembrane transport"/>
    <property type="evidence" value="ECO:0007669"/>
    <property type="project" value="InterPro"/>
</dbReference>
<organism evidence="9 10">
    <name type="scientific">Paenibacillus campinasensis</name>
    <dbReference type="NCBI Taxonomy" id="66347"/>
    <lineage>
        <taxon>Bacteria</taxon>
        <taxon>Bacillati</taxon>
        <taxon>Bacillota</taxon>
        <taxon>Bacilli</taxon>
        <taxon>Bacillales</taxon>
        <taxon>Paenibacillaceae</taxon>
        <taxon>Paenibacillus</taxon>
    </lineage>
</organism>
<accession>A0A268F3B8</accession>
<evidence type="ECO:0000256" key="5">
    <source>
        <dbReference type="ARBA" id="ARBA00022989"/>
    </source>
</evidence>
<feature type="transmembrane region" description="Helical" evidence="7">
    <location>
        <begin position="81"/>
        <end position="100"/>
    </location>
</feature>
<dbReference type="AlphaFoldDB" id="A0A268F3B8"/>
<dbReference type="PANTHER" id="PTHR43744">
    <property type="entry name" value="ABC TRANSPORTER PERMEASE PROTEIN MG189-RELATED-RELATED"/>
    <property type="match status" value="1"/>
</dbReference>
<dbReference type="Gene3D" id="1.10.3720.10">
    <property type="entry name" value="MetI-like"/>
    <property type="match status" value="1"/>
</dbReference>
<dbReference type="Pfam" id="PF00528">
    <property type="entry name" value="BPD_transp_1"/>
    <property type="match status" value="1"/>
</dbReference>
<evidence type="ECO:0000256" key="7">
    <source>
        <dbReference type="RuleBase" id="RU363032"/>
    </source>
</evidence>
<comment type="caution">
    <text evidence="9">The sequence shown here is derived from an EMBL/GenBank/DDBJ whole genome shotgun (WGS) entry which is preliminary data.</text>
</comment>
<feature type="transmembrane region" description="Helical" evidence="7">
    <location>
        <begin position="112"/>
        <end position="132"/>
    </location>
</feature>
<dbReference type="PANTHER" id="PTHR43744:SF9">
    <property type="entry name" value="POLYGALACTURONAN_RHAMNOGALACTURONAN TRANSPORT SYSTEM PERMEASE PROTEIN YTCP"/>
    <property type="match status" value="1"/>
</dbReference>